<sequence length="64" mass="6894">MLGAAPRMHSAYHLAEQTVEVPGSTSATETVFGLAESLAVTLRRRETLETRVAVLLGPTLSRRS</sequence>
<comment type="caution">
    <text evidence="1">The sequence shown here is derived from an EMBL/GenBank/DDBJ whole genome shotgun (WGS) entry which is preliminary data.</text>
</comment>
<protein>
    <submittedName>
        <fullName evidence="1">Uncharacterized protein</fullName>
    </submittedName>
</protein>
<organism evidence="1 2">
    <name type="scientific">Streptomyces pseudovenezuelae</name>
    <dbReference type="NCBI Taxonomy" id="67350"/>
    <lineage>
        <taxon>Bacteria</taxon>
        <taxon>Bacillati</taxon>
        <taxon>Actinomycetota</taxon>
        <taxon>Actinomycetes</taxon>
        <taxon>Kitasatosporales</taxon>
        <taxon>Streptomycetaceae</taxon>
        <taxon>Streptomyces</taxon>
        <taxon>Streptomyces aurantiacus group</taxon>
    </lineage>
</organism>
<evidence type="ECO:0000313" key="2">
    <source>
        <dbReference type="Proteomes" id="UP001160499"/>
    </source>
</evidence>
<dbReference type="Proteomes" id="UP001160499">
    <property type="component" value="Unassembled WGS sequence"/>
</dbReference>
<name>A0ABT6M2Z4_9ACTN</name>
<proteinExistence type="predicted"/>
<dbReference type="EMBL" id="JARXVH010000050">
    <property type="protein sequence ID" value="MDH6222920.1"/>
    <property type="molecule type" value="Genomic_DNA"/>
</dbReference>
<gene>
    <name evidence="1" type="ORF">M2283_010272</name>
</gene>
<keyword evidence="2" id="KW-1185">Reference proteome</keyword>
<reference evidence="1 2" key="1">
    <citation type="submission" date="2023-04" db="EMBL/GenBank/DDBJ databases">
        <title>Forest soil microbial communities from Buena Vista Peninsula, Colon Province, Panama.</title>
        <authorList>
            <person name="Bouskill N."/>
        </authorList>
    </citation>
    <scope>NUCLEOTIDE SEQUENCE [LARGE SCALE GENOMIC DNA]</scope>
    <source>
        <strain evidence="1 2">GGS1</strain>
    </source>
</reference>
<evidence type="ECO:0000313" key="1">
    <source>
        <dbReference type="EMBL" id="MDH6222920.1"/>
    </source>
</evidence>
<accession>A0ABT6M2Z4</accession>